<accession>A0A314XUY1</accession>
<dbReference type="PANTHER" id="PTHR46201">
    <property type="entry name" value="PHD FINGER PROTEIN MALE MEIOCYTE DEATH 1-RELATED"/>
    <property type="match status" value="1"/>
</dbReference>
<keyword evidence="2" id="KW-1185">Reference proteome</keyword>
<dbReference type="PANTHER" id="PTHR46201:SF1">
    <property type="entry name" value="PHD FINGER PROTEIN MALE STERILITY 1"/>
    <property type="match status" value="1"/>
</dbReference>
<gene>
    <name evidence="1" type="ORF">Pyn_27281</name>
</gene>
<dbReference type="EMBL" id="PJQY01002246">
    <property type="protein sequence ID" value="PQP95420.1"/>
    <property type="molecule type" value="Genomic_DNA"/>
</dbReference>
<comment type="caution">
    <text evidence="1">The sequence shown here is derived from an EMBL/GenBank/DDBJ whole genome shotgun (WGS) entry which is preliminary data.</text>
</comment>
<organism evidence="1 2">
    <name type="scientific">Prunus yedoensis var. nudiflora</name>
    <dbReference type="NCBI Taxonomy" id="2094558"/>
    <lineage>
        <taxon>Eukaryota</taxon>
        <taxon>Viridiplantae</taxon>
        <taxon>Streptophyta</taxon>
        <taxon>Embryophyta</taxon>
        <taxon>Tracheophyta</taxon>
        <taxon>Spermatophyta</taxon>
        <taxon>Magnoliopsida</taxon>
        <taxon>eudicotyledons</taxon>
        <taxon>Gunneridae</taxon>
        <taxon>Pentapetalae</taxon>
        <taxon>rosids</taxon>
        <taxon>fabids</taxon>
        <taxon>Rosales</taxon>
        <taxon>Rosaceae</taxon>
        <taxon>Amygdaloideae</taxon>
        <taxon>Amygdaleae</taxon>
        <taxon>Prunus</taxon>
    </lineage>
</organism>
<reference evidence="1 2" key="1">
    <citation type="submission" date="2018-02" db="EMBL/GenBank/DDBJ databases">
        <title>Draft genome of wild Prunus yedoensis var. nudiflora.</title>
        <authorList>
            <person name="Baek S."/>
            <person name="Kim J.-H."/>
            <person name="Choi K."/>
            <person name="Kim G.-B."/>
            <person name="Cho A."/>
            <person name="Jang H."/>
            <person name="Shin C.-H."/>
            <person name="Yu H.-J."/>
            <person name="Mun J.-H."/>
        </authorList>
    </citation>
    <scope>NUCLEOTIDE SEQUENCE [LARGE SCALE GENOMIC DNA]</scope>
    <source>
        <strain evidence="2">cv. Jeju island</strain>
        <tissue evidence="1">Leaf</tissue>
    </source>
</reference>
<evidence type="ECO:0000313" key="1">
    <source>
        <dbReference type="EMBL" id="PQP95420.1"/>
    </source>
</evidence>
<protein>
    <submittedName>
        <fullName evidence="1">PHD finger protein MALE STERILITY 1</fullName>
    </submittedName>
</protein>
<dbReference type="STRING" id="2094558.A0A314XUY1"/>
<evidence type="ECO:0000313" key="2">
    <source>
        <dbReference type="Proteomes" id="UP000250321"/>
    </source>
</evidence>
<name>A0A314XUY1_PRUYE</name>
<sequence length="103" mass="11810">MELRLIHGVAYSEPWFGRWGYKFGRASFCVTQQMYQKAIEALQGMPLCLLIHDHLATSNHEFLSSSQELKSRLPPTDQNSCIDSSYNPAMLVETNCRWSPKKS</sequence>
<dbReference type="AlphaFoldDB" id="A0A314XUY1"/>
<dbReference type="OrthoDB" id="10693501at2759"/>
<proteinExistence type="predicted"/>
<dbReference type="Proteomes" id="UP000250321">
    <property type="component" value="Unassembled WGS sequence"/>
</dbReference>